<reference evidence="2 3" key="1">
    <citation type="submission" date="2014-04" db="EMBL/GenBank/DDBJ databases">
        <title>Evolutionary Origins and Diversification of the Mycorrhizal Mutualists.</title>
        <authorList>
            <consortium name="DOE Joint Genome Institute"/>
            <consortium name="Mycorrhizal Genomics Consortium"/>
            <person name="Kohler A."/>
            <person name="Kuo A."/>
            <person name="Nagy L.G."/>
            <person name="Floudas D."/>
            <person name="Copeland A."/>
            <person name="Barry K.W."/>
            <person name="Cichocki N."/>
            <person name="Veneault-Fourrey C."/>
            <person name="LaButti K."/>
            <person name="Lindquist E.A."/>
            <person name="Lipzen A."/>
            <person name="Lundell T."/>
            <person name="Morin E."/>
            <person name="Murat C."/>
            <person name="Riley R."/>
            <person name="Ohm R."/>
            <person name="Sun H."/>
            <person name="Tunlid A."/>
            <person name="Henrissat B."/>
            <person name="Grigoriev I.V."/>
            <person name="Hibbett D.S."/>
            <person name="Martin F."/>
        </authorList>
    </citation>
    <scope>NUCLEOTIDE SEQUENCE [LARGE SCALE GENOMIC DNA]</scope>
    <source>
        <strain evidence="2 3">FD-317 M1</strain>
    </source>
</reference>
<evidence type="ECO:0000313" key="3">
    <source>
        <dbReference type="Proteomes" id="UP000053593"/>
    </source>
</evidence>
<dbReference type="AlphaFoldDB" id="A0A0D0APZ1"/>
<dbReference type="HOGENOM" id="CLU_065843_0_0_1"/>
<protein>
    <submittedName>
        <fullName evidence="2">Uncharacterized protein</fullName>
    </submittedName>
</protein>
<dbReference type="CDD" id="cd12087">
    <property type="entry name" value="TM_EGFR-like"/>
    <property type="match status" value="1"/>
</dbReference>
<evidence type="ECO:0000313" key="2">
    <source>
        <dbReference type="EMBL" id="KIK52375.1"/>
    </source>
</evidence>
<organism evidence="2 3">
    <name type="scientific">Collybiopsis luxurians FD-317 M1</name>
    <dbReference type="NCBI Taxonomy" id="944289"/>
    <lineage>
        <taxon>Eukaryota</taxon>
        <taxon>Fungi</taxon>
        <taxon>Dikarya</taxon>
        <taxon>Basidiomycota</taxon>
        <taxon>Agaricomycotina</taxon>
        <taxon>Agaricomycetes</taxon>
        <taxon>Agaricomycetidae</taxon>
        <taxon>Agaricales</taxon>
        <taxon>Marasmiineae</taxon>
        <taxon>Omphalotaceae</taxon>
        <taxon>Collybiopsis</taxon>
        <taxon>Collybiopsis luxurians</taxon>
    </lineage>
</organism>
<keyword evidence="3" id="KW-1185">Reference proteome</keyword>
<name>A0A0D0APZ1_9AGAR</name>
<proteinExistence type="predicted"/>
<keyword evidence="1" id="KW-1133">Transmembrane helix</keyword>
<dbReference type="OrthoDB" id="2962003at2759"/>
<keyword evidence="1" id="KW-0812">Transmembrane</keyword>
<accession>A0A0D0APZ1</accession>
<gene>
    <name evidence="2" type="ORF">GYMLUDRAFT_265480</name>
</gene>
<evidence type="ECO:0000256" key="1">
    <source>
        <dbReference type="SAM" id="Phobius"/>
    </source>
</evidence>
<keyword evidence="1" id="KW-0472">Membrane</keyword>
<dbReference type="Proteomes" id="UP000053593">
    <property type="component" value="Unassembled WGS sequence"/>
</dbReference>
<dbReference type="EMBL" id="KN834844">
    <property type="protein sequence ID" value="KIK52375.1"/>
    <property type="molecule type" value="Genomic_DNA"/>
</dbReference>
<feature type="transmembrane region" description="Helical" evidence="1">
    <location>
        <begin position="229"/>
        <end position="252"/>
    </location>
</feature>
<sequence length="360" mass="38827">MNMRSPYENPKPQQKGVLSCPAINVLFAIRRFQNRQRRTKVNRNTFLYRASTAETIESVQFSPGSPFQLREGPGLAQLNAITLWQFGQGRLLSAVVTLPMQPLGTANDGSETTYLYQALNSATVTKTSNGIPIAQETFLPTPRTIIASASGWHEPAQDIACSLVDATFGECIVGGTIGNSGTPVAEIIAVTQPSVVSPVVSPVTVTSLASPSQAPTTEASSNSTTPTRLIVGATVGGILGLALIPVVGLVFLRRWRRQKKNLLPRAYNEHYTSPAPDMQPSTKSEMRNEHSQVSLTDRTNVMILPPRKALFTISSSPIVLGAKSELSSSQGAEIGDRGRVLETRMIYSASEDDTLPRYTS</sequence>